<reference evidence="1 2" key="1">
    <citation type="journal article" date="2019" name="Commun. Biol.">
        <title>The bagworm genome reveals a unique fibroin gene that provides high tensile strength.</title>
        <authorList>
            <person name="Kono N."/>
            <person name="Nakamura H."/>
            <person name="Ohtoshi R."/>
            <person name="Tomita M."/>
            <person name="Numata K."/>
            <person name="Arakawa K."/>
        </authorList>
    </citation>
    <scope>NUCLEOTIDE SEQUENCE [LARGE SCALE GENOMIC DNA]</scope>
</reference>
<sequence length="106" mass="11754">MPGVLELPTDAPACTFHDIRPCNDLTTITVKNVVYIVRPSWAKGVRCHYRAWLSRVGDRSGVDLHFIEIGASPIASTNPRNQFEQSLPYKPKSTRATISGMQTEGI</sequence>
<protein>
    <submittedName>
        <fullName evidence="1">Uncharacterized protein</fullName>
    </submittedName>
</protein>
<organism evidence="1 2">
    <name type="scientific">Eumeta variegata</name>
    <name type="common">Bagworm moth</name>
    <name type="synonym">Eumeta japonica</name>
    <dbReference type="NCBI Taxonomy" id="151549"/>
    <lineage>
        <taxon>Eukaryota</taxon>
        <taxon>Metazoa</taxon>
        <taxon>Ecdysozoa</taxon>
        <taxon>Arthropoda</taxon>
        <taxon>Hexapoda</taxon>
        <taxon>Insecta</taxon>
        <taxon>Pterygota</taxon>
        <taxon>Neoptera</taxon>
        <taxon>Endopterygota</taxon>
        <taxon>Lepidoptera</taxon>
        <taxon>Glossata</taxon>
        <taxon>Ditrysia</taxon>
        <taxon>Tineoidea</taxon>
        <taxon>Psychidae</taxon>
        <taxon>Oiketicinae</taxon>
        <taxon>Eumeta</taxon>
    </lineage>
</organism>
<name>A0A4C1YYE4_EUMVA</name>
<keyword evidence="2" id="KW-1185">Reference proteome</keyword>
<evidence type="ECO:0000313" key="1">
    <source>
        <dbReference type="EMBL" id="GBP79963.1"/>
    </source>
</evidence>
<accession>A0A4C1YYE4</accession>
<dbReference type="EMBL" id="BGZK01001440">
    <property type="protein sequence ID" value="GBP79963.1"/>
    <property type="molecule type" value="Genomic_DNA"/>
</dbReference>
<gene>
    <name evidence="1" type="ORF">EVAR_52961_1</name>
</gene>
<proteinExistence type="predicted"/>
<comment type="caution">
    <text evidence="1">The sequence shown here is derived from an EMBL/GenBank/DDBJ whole genome shotgun (WGS) entry which is preliminary data.</text>
</comment>
<evidence type="ECO:0000313" key="2">
    <source>
        <dbReference type="Proteomes" id="UP000299102"/>
    </source>
</evidence>
<dbReference type="Proteomes" id="UP000299102">
    <property type="component" value="Unassembled WGS sequence"/>
</dbReference>
<dbReference type="AlphaFoldDB" id="A0A4C1YYE4"/>